<reference evidence="5" key="2">
    <citation type="submission" date="2022-10" db="EMBL/GenBank/DDBJ databases">
        <authorList>
            <consortium name="ENA_rothamsted_submissions"/>
            <consortium name="culmorum"/>
            <person name="King R."/>
        </authorList>
    </citation>
    <scope>NUCLEOTIDE SEQUENCE</scope>
</reference>
<comment type="similarity">
    <text evidence="1">Belongs to the GDA1/CD39 NTPase family.</text>
</comment>
<dbReference type="EMBL" id="OU899034">
    <property type="protein sequence ID" value="CAH1709670.1"/>
    <property type="molecule type" value="Genomic_DNA"/>
</dbReference>
<evidence type="ECO:0000256" key="2">
    <source>
        <dbReference type="ARBA" id="ARBA00022801"/>
    </source>
</evidence>
<name>A0A9P0N8M8_APHGO</name>
<dbReference type="Proteomes" id="UP001154329">
    <property type="component" value="Chromosome 1"/>
</dbReference>
<proteinExistence type="inferred from homology"/>
<dbReference type="PANTHER" id="PTHR11782:SF127">
    <property type="entry name" value="NTPASE, ISOFORM F"/>
    <property type="match status" value="1"/>
</dbReference>
<sequence length="361" mass="41628">MICFTVIYYQITLLYQQIVVEVNADSSEQQSNSKNNLYCAVAIDAGSTGTRILAVAFEKIQFIKKKTLLQRIFCYKGFTKECIYFKIDNYIFQKEEGGLSQYAYNEMKREQIIRALLKQAENFMNTNQKCGITPLLLRATAGLRLLNDKSDEIINQVKRIFSEYSNKFKVDENSVAIMNGDDEGYYAWFTINYLFDNQMSFKNTAAVFDLGGGSLQITFYLPNNEKNITIDPKYIKLYTVMGEERKFYTYSYLGFGLMEVRTKIFKPKDNDILNVTSPCHNTNDVLTYTFNSKIYYITGSLSDGIKENYKTCQKAIKSIVEKTVGNLEDMTSLNYTVAISFFYDLGLDAELIRTFKFNIIL</sequence>
<dbReference type="GO" id="GO:0016787">
    <property type="term" value="F:hydrolase activity"/>
    <property type="evidence" value="ECO:0007669"/>
    <property type="project" value="UniProtKB-KW"/>
</dbReference>
<keyword evidence="2" id="KW-0378">Hydrolase</keyword>
<evidence type="ECO:0000256" key="4">
    <source>
        <dbReference type="PIRSR" id="PIRSR600407-2"/>
    </source>
</evidence>
<evidence type="ECO:0000256" key="1">
    <source>
        <dbReference type="ARBA" id="ARBA00009283"/>
    </source>
</evidence>
<keyword evidence="4" id="KW-0067">ATP-binding</keyword>
<dbReference type="AlphaFoldDB" id="A0A9P0N8M8"/>
<dbReference type="GO" id="GO:0005524">
    <property type="term" value="F:ATP binding"/>
    <property type="evidence" value="ECO:0007669"/>
    <property type="project" value="UniProtKB-KW"/>
</dbReference>
<accession>A0A9P0N8M8</accession>
<keyword evidence="4" id="KW-0547">Nucleotide-binding</keyword>
<organism evidence="5 6">
    <name type="scientific">Aphis gossypii</name>
    <name type="common">Cotton aphid</name>
    <dbReference type="NCBI Taxonomy" id="80765"/>
    <lineage>
        <taxon>Eukaryota</taxon>
        <taxon>Metazoa</taxon>
        <taxon>Ecdysozoa</taxon>
        <taxon>Arthropoda</taxon>
        <taxon>Hexapoda</taxon>
        <taxon>Insecta</taxon>
        <taxon>Pterygota</taxon>
        <taxon>Neoptera</taxon>
        <taxon>Paraneoptera</taxon>
        <taxon>Hemiptera</taxon>
        <taxon>Sternorrhyncha</taxon>
        <taxon>Aphidomorpha</taxon>
        <taxon>Aphidoidea</taxon>
        <taxon>Aphididae</taxon>
        <taxon>Aphidini</taxon>
        <taxon>Aphis</taxon>
        <taxon>Aphis</taxon>
    </lineage>
</organism>
<evidence type="ECO:0000256" key="3">
    <source>
        <dbReference type="PIRSR" id="PIRSR600407-1"/>
    </source>
</evidence>
<dbReference type="PANTHER" id="PTHR11782">
    <property type="entry name" value="ADENOSINE/GUANOSINE DIPHOSPHATASE"/>
    <property type="match status" value="1"/>
</dbReference>
<reference evidence="5" key="1">
    <citation type="submission" date="2022-02" db="EMBL/GenBank/DDBJ databases">
        <authorList>
            <person name="King R."/>
        </authorList>
    </citation>
    <scope>NUCLEOTIDE SEQUENCE</scope>
</reference>
<dbReference type="Pfam" id="PF01150">
    <property type="entry name" value="GDA1_CD39"/>
    <property type="match status" value="1"/>
</dbReference>
<feature type="binding site" evidence="4">
    <location>
        <begin position="212"/>
        <end position="216"/>
    </location>
    <ligand>
        <name>ATP</name>
        <dbReference type="ChEBI" id="CHEBI:30616"/>
    </ligand>
</feature>
<protein>
    <recommendedName>
        <fullName evidence="7">Apyrase</fullName>
    </recommendedName>
</protein>
<dbReference type="InterPro" id="IPR000407">
    <property type="entry name" value="GDA1_CD39_NTPase"/>
</dbReference>
<feature type="active site" description="Proton acceptor" evidence="3">
    <location>
        <position position="183"/>
    </location>
</feature>
<keyword evidence="6" id="KW-1185">Reference proteome</keyword>
<gene>
    <name evidence="5" type="ORF">APHIGO_LOCUS898</name>
</gene>
<dbReference type="Gene3D" id="3.30.420.150">
    <property type="entry name" value="Exopolyphosphatase. Domain 2"/>
    <property type="match status" value="1"/>
</dbReference>
<evidence type="ECO:0000313" key="5">
    <source>
        <dbReference type="EMBL" id="CAH1709670.1"/>
    </source>
</evidence>
<evidence type="ECO:0008006" key="7">
    <source>
        <dbReference type="Google" id="ProtNLM"/>
    </source>
</evidence>
<dbReference type="Gene3D" id="3.30.420.40">
    <property type="match status" value="1"/>
</dbReference>
<evidence type="ECO:0000313" key="6">
    <source>
        <dbReference type="Proteomes" id="UP001154329"/>
    </source>
</evidence>